<proteinExistence type="predicted"/>
<reference evidence="1 2" key="1">
    <citation type="submission" date="2018-02" db="EMBL/GenBank/DDBJ databases">
        <title>The genomes of Aspergillus section Nigri reveals drivers in fungal speciation.</title>
        <authorList>
            <consortium name="DOE Joint Genome Institute"/>
            <person name="Vesth T.C."/>
            <person name="Nybo J."/>
            <person name="Theobald S."/>
            <person name="Brandl J."/>
            <person name="Frisvad J.C."/>
            <person name="Nielsen K.F."/>
            <person name="Lyhne E.K."/>
            <person name="Kogle M.E."/>
            <person name="Kuo A."/>
            <person name="Riley R."/>
            <person name="Clum A."/>
            <person name="Nolan M."/>
            <person name="Lipzen A."/>
            <person name="Salamov A."/>
            <person name="Henrissat B."/>
            <person name="Wiebenga A."/>
            <person name="De vries R.P."/>
            <person name="Grigoriev I.V."/>
            <person name="Mortensen U.H."/>
            <person name="Andersen M.R."/>
            <person name="Baker S.E."/>
        </authorList>
    </citation>
    <scope>NUCLEOTIDE SEQUENCE [LARGE SCALE GENOMIC DNA]</scope>
    <source>
        <strain evidence="1 2">CBS 707.79</strain>
    </source>
</reference>
<gene>
    <name evidence="1" type="ORF">BO71DRAFT_468227</name>
</gene>
<protein>
    <submittedName>
        <fullName evidence="1">Uncharacterized protein</fullName>
    </submittedName>
</protein>
<accession>A0A319DIE4</accession>
<dbReference type="VEuPathDB" id="FungiDB:BO71DRAFT_468227"/>
<sequence length="145" mass="16411">MPAALFGMVSIRHATYSVLEGTLVTFSDRGRLVPVRAQIFTNPHDQVFAVRSWIPMGLALSCRGRIVFEAADAVMKLDRNPNSESYTVSLAIIPEELYEPQSSIWYRIDYQSVSSKWTWHSTLVYGNTSLWNLMHEVDANARSLS</sequence>
<evidence type="ECO:0000313" key="2">
    <source>
        <dbReference type="Proteomes" id="UP000247810"/>
    </source>
</evidence>
<organism evidence="1 2">
    <name type="scientific">Aspergillus ellipticus CBS 707.79</name>
    <dbReference type="NCBI Taxonomy" id="1448320"/>
    <lineage>
        <taxon>Eukaryota</taxon>
        <taxon>Fungi</taxon>
        <taxon>Dikarya</taxon>
        <taxon>Ascomycota</taxon>
        <taxon>Pezizomycotina</taxon>
        <taxon>Eurotiomycetes</taxon>
        <taxon>Eurotiomycetidae</taxon>
        <taxon>Eurotiales</taxon>
        <taxon>Aspergillaceae</taxon>
        <taxon>Aspergillus</taxon>
        <taxon>Aspergillus subgen. Circumdati</taxon>
    </lineage>
</organism>
<keyword evidence="2" id="KW-1185">Reference proteome</keyword>
<name>A0A319DIE4_9EURO</name>
<evidence type="ECO:0000313" key="1">
    <source>
        <dbReference type="EMBL" id="PYH97295.1"/>
    </source>
</evidence>
<dbReference type="Proteomes" id="UP000247810">
    <property type="component" value="Unassembled WGS sequence"/>
</dbReference>
<dbReference type="EMBL" id="KZ825826">
    <property type="protein sequence ID" value="PYH97295.1"/>
    <property type="molecule type" value="Genomic_DNA"/>
</dbReference>
<dbReference type="AlphaFoldDB" id="A0A319DIE4"/>